<evidence type="ECO:0000313" key="3">
    <source>
        <dbReference type="Proteomes" id="UP000267096"/>
    </source>
</evidence>
<evidence type="ECO:0000313" key="4">
    <source>
        <dbReference type="WBParaSite" id="ASIM_0001775201-mRNA-1"/>
    </source>
</evidence>
<dbReference type="EMBL" id="UYRR01033801">
    <property type="protein sequence ID" value="VDK59633.1"/>
    <property type="molecule type" value="Genomic_DNA"/>
</dbReference>
<dbReference type="WBParaSite" id="ASIM_0001775201-mRNA-1">
    <property type="protein sequence ID" value="ASIM_0001775201-mRNA-1"/>
    <property type="gene ID" value="ASIM_0001775201"/>
</dbReference>
<dbReference type="AlphaFoldDB" id="A0A0M3K9V7"/>
<reference evidence="2 3" key="2">
    <citation type="submission" date="2018-11" db="EMBL/GenBank/DDBJ databases">
        <authorList>
            <consortium name="Pathogen Informatics"/>
        </authorList>
    </citation>
    <scope>NUCLEOTIDE SEQUENCE [LARGE SCALE GENOMIC DNA]</scope>
</reference>
<organism evidence="4">
    <name type="scientific">Anisakis simplex</name>
    <name type="common">Herring worm</name>
    <dbReference type="NCBI Taxonomy" id="6269"/>
    <lineage>
        <taxon>Eukaryota</taxon>
        <taxon>Metazoa</taxon>
        <taxon>Ecdysozoa</taxon>
        <taxon>Nematoda</taxon>
        <taxon>Chromadorea</taxon>
        <taxon>Rhabditida</taxon>
        <taxon>Spirurina</taxon>
        <taxon>Ascaridomorpha</taxon>
        <taxon>Ascaridoidea</taxon>
        <taxon>Anisakidae</taxon>
        <taxon>Anisakis</taxon>
        <taxon>Anisakis simplex complex</taxon>
    </lineage>
</organism>
<gene>
    <name evidence="2" type="ORF">ASIM_LOCUS17155</name>
</gene>
<name>A0A0M3K9V7_ANISI</name>
<proteinExistence type="predicted"/>
<accession>A0A0M3K9V7</accession>
<feature type="transmembrane region" description="Helical" evidence="1">
    <location>
        <begin position="77"/>
        <end position="97"/>
    </location>
</feature>
<sequence>MATIPLMLDQDVELGELPSYDEATKRQNATGEAPSKQSRHNNIRDAFFREQFAKDATMAGAVAYASISIRLGFLRKVLGILSFQLLLTTLFCVAFYVTPHVRLFLMEQWYQQFTKLDCSEQEE</sequence>
<evidence type="ECO:0000313" key="2">
    <source>
        <dbReference type="EMBL" id="VDK59633.1"/>
    </source>
</evidence>
<keyword evidence="1" id="KW-0472">Membrane</keyword>
<dbReference type="OrthoDB" id="7933078at2759"/>
<keyword evidence="3" id="KW-1185">Reference proteome</keyword>
<reference evidence="4" key="1">
    <citation type="submission" date="2017-02" db="UniProtKB">
        <authorList>
            <consortium name="WormBaseParasite"/>
        </authorList>
    </citation>
    <scope>IDENTIFICATION</scope>
</reference>
<dbReference type="Proteomes" id="UP000267096">
    <property type="component" value="Unassembled WGS sequence"/>
</dbReference>
<evidence type="ECO:0000256" key="1">
    <source>
        <dbReference type="SAM" id="Phobius"/>
    </source>
</evidence>
<keyword evidence="1" id="KW-1133">Transmembrane helix</keyword>
<protein>
    <submittedName>
        <fullName evidence="4">Transmembrane protein</fullName>
    </submittedName>
</protein>
<keyword evidence="1" id="KW-0812">Transmembrane</keyword>